<dbReference type="GO" id="GO:0043190">
    <property type="term" value="C:ATP-binding cassette (ABC) transporter complex"/>
    <property type="evidence" value="ECO:0007669"/>
    <property type="project" value="InterPro"/>
</dbReference>
<evidence type="ECO:0000256" key="2">
    <source>
        <dbReference type="ARBA" id="ARBA00007783"/>
    </source>
</evidence>
<evidence type="ECO:0000256" key="8">
    <source>
        <dbReference type="ARBA" id="ARBA00022989"/>
    </source>
</evidence>
<feature type="domain" description="ABC transmembrane type-2" evidence="12">
    <location>
        <begin position="39"/>
        <end position="264"/>
    </location>
</feature>
<keyword evidence="10 11" id="KW-0472">Membrane</keyword>
<dbReference type="InterPro" id="IPR000412">
    <property type="entry name" value="ABC_2_transport"/>
</dbReference>
<feature type="transmembrane region" description="Helical" evidence="11">
    <location>
        <begin position="154"/>
        <end position="177"/>
    </location>
</feature>
<proteinExistence type="inferred from homology"/>
<dbReference type="AlphaFoldDB" id="A0A7T2S7Y7"/>
<organism evidence="13 14">
    <name type="scientific">Delftia acidovorans</name>
    <name type="common">Pseudomonas acidovorans</name>
    <name type="synonym">Comamonas acidovorans</name>
    <dbReference type="NCBI Taxonomy" id="80866"/>
    <lineage>
        <taxon>Bacteria</taxon>
        <taxon>Pseudomonadati</taxon>
        <taxon>Pseudomonadota</taxon>
        <taxon>Betaproteobacteria</taxon>
        <taxon>Burkholderiales</taxon>
        <taxon>Comamonadaceae</taxon>
        <taxon>Delftia</taxon>
    </lineage>
</organism>
<dbReference type="GO" id="GO:0140359">
    <property type="term" value="F:ABC-type transporter activity"/>
    <property type="evidence" value="ECO:0007669"/>
    <property type="project" value="InterPro"/>
</dbReference>
<feature type="transmembrane region" description="Helical" evidence="11">
    <location>
        <begin position="184"/>
        <end position="203"/>
    </location>
</feature>
<dbReference type="Pfam" id="PF01061">
    <property type="entry name" value="ABC2_membrane"/>
    <property type="match status" value="1"/>
</dbReference>
<evidence type="ECO:0000256" key="9">
    <source>
        <dbReference type="ARBA" id="ARBA00023047"/>
    </source>
</evidence>
<dbReference type="PANTHER" id="PTHR30413:SF10">
    <property type="entry name" value="CAPSULE POLYSACCHARIDE EXPORT INNER-MEMBRANE PROTEIN CTRC"/>
    <property type="match status" value="1"/>
</dbReference>
<evidence type="ECO:0000256" key="11">
    <source>
        <dbReference type="RuleBase" id="RU361157"/>
    </source>
</evidence>
<feature type="transmembrane region" description="Helical" evidence="11">
    <location>
        <begin position="77"/>
        <end position="98"/>
    </location>
</feature>
<gene>
    <name evidence="13" type="ORF">I6G66_11625</name>
</gene>
<dbReference type="RefSeq" id="WP_197957012.1">
    <property type="nucleotide sequence ID" value="NZ_CP065668.1"/>
</dbReference>
<dbReference type="PANTHER" id="PTHR30413">
    <property type="entry name" value="INNER MEMBRANE TRANSPORT PERMEASE"/>
    <property type="match status" value="1"/>
</dbReference>
<evidence type="ECO:0000256" key="6">
    <source>
        <dbReference type="ARBA" id="ARBA00022692"/>
    </source>
</evidence>
<comment type="similarity">
    <text evidence="2 11">Belongs to the ABC-2 integral membrane protein family.</text>
</comment>
<dbReference type="GO" id="GO:0015920">
    <property type="term" value="P:lipopolysaccharide transport"/>
    <property type="evidence" value="ECO:0007669"/>
    <property type="project" value="TreeGrafter"/>
</dbReference>
<evidence type="ECO:0000256" key="7">
    <source>
        <dbReference type="ARBA" id="ARBA00022903"/>
    </source>
</evidence>
<protein>
    <recommendedName>
        <fullName evidence="11">Transport permease protein</fullName>
    </recommendedName>
</protein>
<dbReference type="PIRSF" id="PIRSF006648">
    <property type="entry name" value="DrrB"/>
    <property type="match status" value="1"/>
</dbReference>
<keyword evidence="5" id="KW-0762">Sugar transport</keyword>
<sequence>MPKIAFGDIAKLIIPWQHRHLIQAIVMREIDSRYRNSVMGWLWSIISPFFTLMVYTLVFKNVFSVKWLGGNGSSFEFAILIFIGMTVFGLFSECVTRAPALITSTPNYVKKIVFPLEILPWTSLGVAVFHMGISLLVLLAFYSLVIGLPHWTVILYPVILLPLILMTAGLSWIFSAIGVYFRDVGHIIGALLLPLMFLTPIFYPTSTLPAELKSLIELNPLAQVIENARMVLYWGKTPDAMPLLASTLASGLFAFLGLFFFQKSREGFADVL</sequence>
<evidence type="ECO:0000313" key="14">
    <source>
        <dbReference type="Proteomes" id="UP000594778"/>
    </source>
</evidence>
<dbReference type="InterPro" id="IPR013525">
    <property type="entry name" value="ABC2_TM"/>
</dbReference>
<reference evidence="13 14" key="1">
    <citation type="submission" date="2020-12" db="EMBL/GenBank/DDBJ databases">
        <title>FDA dAtabase for Regulatory Grade micrObial Sequences (FDA-ARGOS): Supporting development and validation of Infectious Disease Dx tests.</title>
        <authorList>
            <person name="Sproer C."/>
            <person name="Gronow S."/>
            <person name="Severitt S."/>
            <person name="Schroder I."/>
            <person name="Tallon L."/>
            <person name="Sadzewicz L."/>
            <person name="Zhao X."/>
            <person name="Boylan J."/>
            <person name="Ott S."/>
            <person name="Bowen H."/>
            <person name="Vavikolanu K."/>
            <person name="Mehta A."/>
            <person name="Aluvathingal J."/>
            <person name="Nadendla S."/>
            <person name="Lowell S."/>
            <person name="Myers T."/>
            <person name="Yan Y."/>
            <person name="Sichtig H."/>
        </authorList>
    </citation>
    <scope>NUCLEOTIDE SEQUENCE [LARGE SCALE GENOMIC DNA]</scope>
    <source>
        <strain evidence="13 14">FDAARGOS_909</strain>
    </source>
</reference>
<evidence type="ECO:0000256" key="3">
    <source>
        <dbReference type="ARBA" id="ARBA00022448"/>
    </source>
</evidence>
<keyword evidence="8 11" id="KW-1133">Transmembrane helix</keyword>
<dbReference type="EMBL" id="CP065668">
    <property type="protein sequence ID" value="QPS10592.1"/>
    <property type="molecule type" value="Genomic_DNA"/>
</dbReference>
<evidence type="ECO:0000256" key="10">
    <source>
        <dbReference type="ARBA" id="ARBA00023136"/>
    </source>
</evidence>
<keyword evidence="9" id="KW-0625">Polysaccharide transport</keyword>
<accession>A0A7T2S7Y7</accession>
<dbReference type="PRINTS" id="PR00164">
    <property type="entry name" value="ABC2TRNSPORT"/>
</dbReference>
<keyword evidence="6 11" id="KW-0812">Transmembrane</keyword>
<dbReference type="PROSITE" id="PS51012">
    <property type="entry name" value="ABC_TM2"/>
    <property type="match status" value="1"/>
</dbReference>
<comment type="subcellular location">
    <subcellularLocation>
        <location evidence="11">Cell inner membrane</location>
        <topology evidence="11">Multi-pass membrane protein</topology>
    </subcellularLocation>
    <subcellularLocation>
        <location evidence="1">Cell membrane</location>
        <topology evidence="1">Multi-pass membrane protein</topology>
    </subcellularLocation>
</comment>
<dbReference type="Proteomes" id="UP000594778">
    <property type="component" value="Chromosome"/>
</dbReference>
<evidence type="ECO:0000256" key="5">
    <source>
        <dbReference type="ARBA" id="ARBA00022597"/>
    </source>
</evidence>
<evidence type="ECO:0000256" key="1">
    <source>
        <dbReference type="ARBA" id="ARBA00004651"/>
    </source>
</evidence>
<evidence type="ECO:0000313" key="13">
    <source>
        <dbReference type="EMBL" id="QPS10592.1"/>
    </source>
</evidence>
<feature type="transmembrane region" description="Helical" evidence="11">
    <location>
        <begin position="118"/>
        <end position="142"/>
    </location>
</feature>
<dbReference type="GO" id="GO:0015774">
    <property type="term" value="P:polysaccharide transport"/>
    <property type="evidence" value="ECO:0007669"/>
    <property type="project" value="UniProtKB-KW"/>
</dbReference>
<evidence type="ECO:0000256" key="4">
    <source>
        <dbReference type="ARBA" id="ARBA00022475"/>
    </source>
</evidence>
<feature type="transmembrane region" description="Helical" evidence="11">
    <location>
        <begin position="240"/>
        <end position="261"/>
    </location>
</feature>
<feature type="transmembrane region" description="Helical" evidence="11">
    <location>
        <begin position="38"/>
        <end position="57"/>
    </location>
</feature>
<name>A0A7T2S7Y7_DELAC</name>
<evidence type="ECO:0000259" key="12">
    <source>
        <dbReference type="PROSITE" id="PS51012"/>
    </source>
</evidence>
<keyword evidence="4 11" id="KW-1003">Cell membrane</keyword>
<keyword evidence="3 11" id="KW-0813">Transport</keyword>
<dbReference type="InterPro" id="IPR047817">
    <property type="entry name" value="ABC2_TM_bact-type"/>
</dbReference>
<keyword evidence="7" id="KW-0972">Capsule biogenesis/degradation</keyword>